<dbReference type="PANTHER" id="PTHR44196">
    <property type="entry name" value="DEHYDROGENASE/REDUCTASE SDR FAMILY MEMBER 7B"/>
    <property type="match status" value="1"/>
</dbReference>
<dbReference type="SUPFAM" id="SSF51735">
    <property type="entry name" value="NAD(P)-binding Rossmann-fold domains"/>
    <property type="match status" value="1"/>
</dbReference>
<sequence>MPFLGSSDRNKKDHAYFYIMENITGKRALITGGARGLGKAIAYALAKEGVHIAITGRNEAALKDTATELAELGTEVTYAVFDVSNYSAVQEEIERLKNTFGSFDILVNNAGVASFSTVLDMDVADWTSIIQTNLLGTYFVTKTILPQLIEKNQGDIIMVSSTAGLNGAATTSAYSASKFGVIGFADSLMREVRKNNIRVCTLMPSTIASDMSKDLGLTDGDPEKVLQPEDFAELIIANLKLPRRAMLKSASLWSTNP</sequence>
<dbReference type="SMART" id="SM00822">
    <property type="entry name" value="PKS_KR"/>
    <property type="match status" value="1"/>
</dbReference>
<dbReference type="EC" id="1.-.-.-" evidence="5"/>
<dbReference type="PANTHER" id="PTHR44196:SF1">
    <property type="entry name" value="DEHYDROGENASE_REDUCTASE SDR FAMILY MEMBER 7B"/>
    <property type="match status" value="1"/>
</dbReference>
<protein>
    <submittedName>
        <fullName evidence="5">Uncharacterized oxidoreductase YoxD</fullName>
        <ecNumber evidence="5">1.-.-.-</ecNumber>
    </submittedName>
</protein>
<dbReference type="CDD" id="cd05233">
    <property type="entry name" value="SDR_c"/>
    <property type="match status" value="1"/>
</dbReference>
<organism evidence="5 6">
    <name type="scientific">Sphingobacterium multivorum</name>
    <dbReference type="NCBI Taxonomy" id="28454"/>
    <lineage>
        <taxon>Bacteria</taxon>
        <taxon>Pseudomonadati</taxon>
        <taxon>Bacteroidota</taxon>
        <taxon>Sphingobacteriia</taxon>
        <taxon>Sphingobacteriales</taxon>
        <taxon>Sphingobacteriaceae</taxon>
        <taxon>Sphingobacterium</taxon>
    </lineage>
</organism>
<dbReference type="Proteomes" id="UP000432350">
    <property type="component" value="Unassembled WGS sequence"/>
</dbReference>
<dbReference type="PRINTS" id="PR00081">
    <property type="entry name" value="GDHRDH"/>
</dbReference>
<dbReference type="AlphaFoldDB" id="A0A654DQ90"/>
<dbReference type="InterPro" id="IPR057326">
    <property type="entry name" value="KR_dom"/>
</dbReference>
<gene>
    <name evidence="5" type="primary">yoxD</name>
    <name evidence="5" type="ORF">SPHINGO8BC_90250</name>
</gene>
<dbReference type="InterPro" id="IPR020904">
    <property type="entry name" value="Sc_DH/Rdtase_CS"/>
</dbReference>
<dbReference type="PIRSF" id="PIRSF000126">
    <property type="entry name" value="11-beta-HSD1"/>
    <property type="match status" value="1"/>
</dbReference>
<reference evidence="5 6" key="1">
    <citation type="submission" date="2019-10" db="EMBL/GenBank/DDBJ databases">
        <authorList>
            <person name="Karimi E."/>
        </authorList>
    </citation>
    <scope>NUCLEOTIDE SEQUENCE [LARGE SCALE GENOMIC DNA]</scope>
    <source>
        <strain evidence="5 6">Sphingobacterium sp. 8BC</strain>
    </source>
</reference>
<evidence type="ECO:0000256" key="1">
    <source>
        <dbReference type="ARBA" id="ARBA00006484"/>
    </source>
</evidence>
<dbReference type="EMBL" id="CABWMV010000028">
    <property type="protein sequence ID" value="VXD08085.1"/>
    <property type="molecule type" value="Genomic_DNA"/>
</dbReference>
<evidence type="ECO:0000256" key="3">
    <source>
        <dbReference type="RuleBase" id="RU000363"/>
    </source>
</evidence>
<dbReference type="PRINTS" id="PR00080">
    <property type="entry name" value="SDRFAMILY"/>
</dbReference>
<feature type="domain" description="Ketoreductase" evidence="4">
    <location>
        <begin position="26"/>
        <end position="221"/>
    </location>
</feature>
<evidence type="ECO:0000313" key="5">
    <source>
        <dbReference type="EMBL" id="VXD08085.1"/>
    </source>
</evidence>
<dbReference type="InterPro" id="IPR036291">
    <property type="entry name" value="NAD(P)-bd_dom_sf"/>
</dbReference>
<proteinExistence type="inferred from homology"/>
<dbReference type="GO" id="GO:0016491">
    <property type="term" value="F:oxidoreductase activity"/>
    <property type="evidence" value="ECO:0007669"/>
    <property type="project" value="UniProtKB-KW"/>
</dbReference>
<dbReference type="Gene3D" id="3.40.50.720">
    <property type="entry name" value="NAD(P)-binding Rossmann-like Domain"/>
    <property type="match status" value="1"/>
</dbReference>
<name>A0A654DQ90_SPHMU</name>
<evidence type="ECO:0000313" key="6">
    <source>
        <dbReference type="Proteomes" id="UP000432350"/>
    </source>
</evidence>
<accession>A0A654DQ90</accession>
<keyword evidence="2 5" id="KW-0560">Oxidoreductase</keyword>
<dbReference type="Pfam" id="PF00106">
    <property type="entry name" value="adh_short"/>
    <property type="match status" value="1"/>
</dbReference>
<dbReference type="InterPro" id="IPR002347">
    <property type="entry name" value="SDR_fam"/>
</dbReference>
<dbReference type="GO" id="GO:0016020">
    <property type="term" value="C:membrane"/>
    <property type="evidence" value="ECO:0007669"/>
    <property type="project" value="TreeGrafter"/>
</dbReference>
<dbReference type="NCBIfam" id="NF005806">
    <property type="entry name" value="PRK07666.1"/>
    <property type="match status" value="1"/>
</dbReference>
<dbReference type="FunFam" id="3.40.50.720:FF:000173">
    <property type="entry name" value="3-oxoacyl-[acyl-carrier protein] reductase"/>
    <property type="match status" value="1"/>
</dbReference>
<comment type="similarity">
    <text evidence="1 3">Belongs to the short-chain dehydrogenases/reductases (SDR) family.</text>
</comment>
<evidence type="ECO:0000256" key="2">
    <source>
        <dbReference type="ARBA" id="ARBA00023002"/>
    </source>
</evidence>
<dbReference type="PROSITE" id="PS00061">
    <property type="entry name" value="ADH_SHORT"/>
    <property type="match status" value="1"/>
</dbReference>
<evidence type="ECO:0000259" key="4">
    <source>
        <dbReference type="SMART" id="SM00822"/>
    </source>
</evidence>